<dbReference type="PROSITE" id="PS50008">
    <property type="entry name" value="PIPLC_Y_DOMAIN"/>
    <property type="match status" value="1"/>
</dbReference>
<dbReference type="Pfam" id="PF23583">
    <property type="entry name" value="EF_HAND_2_PLCG"/>
    <property type="match status" value="1"/>
</dbReference>
<dbReference type="Gene3D" id="2.30.30.40">
    <property type="entry name" value="SH3 Domains"/>
    <property type="match status" value="1"/>
</dbReference>
<dbReference type="EC" id="3.1.4.11" evidence="2 15"/>
<dbReference type="SMART" id="SM00148">
    <property type="entry name" value="PLCXc"/>
    <property type="match status" value="1"/>
</dbReference>
<sequence>MIQTNLFREAELTSQQLESGKAVRRFSYRHRPENGKLKIRRETSHIIWTGAQNACEVITPLCDIKEVRPGKGSKDFDKWPDDSRKEDKSKCFIVFYGREFKLRTLSIAALGSDDCNEWISGLKYLMREAHAVSYTTRLERLLRTEFYNMMNTRSKILCLDVKNFLPKIHYRMTTTRLKQVFELVDDTKRGEISFDQFFDLVKKITWDTQIDRMMFNNTGESSGITVLEQYSGDMVKVTLQEFQSFLVEEQNESEHLAASIIKDFLQDPQRDVQEPYFLLEEFVQYLFSKPNELWDKRQNVVNQDMTRPLSYYWIASSHNTYLTGDQLASESSTEAYARVLRQGCRCIELDCWDGPDGMPIIFHGHTLTSRISFLDVINTIRDHAFVKSEYPVILSIEDHCSLPQQQEMARRFREVFRDSLLCASIDNNEQVMPSPEQLKRMIILKHRKLPGGTDEFTPLAANVDEQGGELELSKLSLKTDRLFLKNPVDSTAWQAHFFVLTQDCLYFTELQNEQEAETDDQACGLRMQNDVGDEEQHLQEPWYHGKVVGGRTKAEELLQQHSHLGDGTFLVRLSENFVGDHTLSFWHQGKASHCRIRTRQDGDTTRYWLRDNDAFESLHALVEHYRTYPIRAQDVSVVLDAAVPQPNSHERMEWYHANLSREEAEDYLGRIQEDGAFLVRPSGESGSISISFRAEGCTKHCRVKQEDQLFTIGTATFDSLVDLVRYYERNFLFRHVKLRYPVTERVMQGLLEQDQIGVSQPGGYVTYISNIHVKAKYSYTAKMPDELTFPKHAIIQNVNKAERDWWKGDYGGLKQHWFPAIYVEEIEAENIDERGGDSQVLGSLQKCLDLRGAEATVDRFPGNNRWGIKFIIRLTAPTLPQVLEVGCTSEQEAKEWKEKINSTASVDDGTQTRQQRETELRIKKELSDLVVYFRCVPFDAEKCFTYGGCHNEISSFPEHKMESHIQKNPCGLLKFHKVGFSRVYPRSTRVDSSNYNPVPMWNHGCQMVSLNYQTGDKAMQLNEGLFLQNGRCGYVLRPECQHDPNYDPSNLETLPTTHPISLSVKIFGCRHLSKPGRGCISPLVEVELIGCEYDSGQKYTTKAVHDNGLNPVWCNNLIFHVYNPECCLIRFVVYDEDVFREPNQIGQATYPVTCIRDGYRSVPLKNAYSEEIELASLLIHLKKNSDDDYQTLLRLRAQILEMLDASKRKQDEEKVTILERKLSTLDIDIQRYKAN</sequence>
<dbReference type="SUPFAM" id="SSF55550">
    <property type="entry name" value="SH2 domain"/>
    <property type="match status" value="2"/>
</dbReference>
<evidence type="ECO:0000256" key="1">
    <source>
        <dbReference type="ARBA" id="ARBA00001913"/>
    </source>
</evidence>
<gene>
    <name evidence="21" type="ORF">OTU49_008425</name>
</gene>
<evidence type="ECO:0000259" key="19">
    <source>
        <dbReference type="PROSITE" id="PS50008"/>
    </source>
</evidence>
<dbReference type="InterPro" id="IPR035892">
    <property type="entry name" value="C2_domain_sf"/>
</dbReference>
<evidence type="ECO:0000256" key="15">
    <source>
        <dbReference type="RuleBase" id="RU361133"/>
    </source>
</evidence>
<feature type="domain" description="C2" evidence="18">
    <location>
        <begin position="1043"/>
        <end position="1166"/>
    </location>
</feature>
<dbReference type="GO" id="GO:0010634">
    <property type="term" value="P:positive regulation of epithelial cell migration"/>
    <property type="evidence" value="ECO:0007669"/>
    <property type="project" value="TreeGrafter"/>
</dbReference>
<feature type="domain" description="PI-PLC Y-box" evidence="19">
    <location>
        <begin position="926"/>
        <end position="1039"/>
    </location>
</feature>
<dbReference type="InterPro" id="IPR000008">
    <property type="entry name" value="C2_dom"/>
</dbReference>
<evidence type="ECO:0000256" key="6">
    <source>
        <dbReference type="ARBA" id="ARBA00022801"/>
    </source>
</evidence>
<dbReference type="Gene3D" id="1.10.238.10">
    <property type="entry name" value="EF-hand"/>
    <property type="match status" value="1"/>
</dbReference>
<comment type="catalytic activity">
    <reaction evidence="12">
        <text>a 1,2-diacyl-sn-glycero-3-phospho-(1D-myo-inositol-4,5-bisphosphate) + H2O = 1D-myo-inositol 1,4,5-trisphosphate + a 1,2-diacyl-sn-glycerol + H(+)</text>
        <dbReference type="Rhea" id="RHEA:33179"/>
        <dbReference type="ChEBI" id="CHEBI:15377"/>
        <dbReference type="ChEBI" id="CHEBI:15378"/>
        <dbReference type="ChEBI" id="CHEBI:17815"/>
        <dbReference type="ChEBI" id="CHEBI:58456"/>
        <dbReference type="ChEBI" id="CHEBI:203600"/>
        <dbReference type="EC" id="3.1.4.11"/>
    </reaction>
    <physiologicalReaction direction="left-to-right" evidence="12">
        <dbReference type="Rhea" id="RHEA:33180"/>
    </physiologicalReaction>
</comment>
<dbReference type="FunFam" id="3.30.505.10:FF:000009">
    <property type="entry name" value="1-phosphatidylinositol 4,5-bisphosphate phosphodiesterase gamma"/>
    <property type="match status" value="1"/>
</dbReference>
<dbReference type="PANTHER" id="PTHR10336">
    <property type="entry name" value="PHOSPHOINOSITIDE-SPECIFIC PHOSPHOLIPASE C FAMILY PROTEIN"/>
    <property type="match status" value="1"/>
</dbReference>
<dbReference type="PRINTS" id="PR00401">
    <property type="entry name" value="SH2DOMAIN"/>
</dbReference>
<keyword evidence="5" id="KW-0677">Repeat</keyword>
<evidence type="ECO:0000259" key="17">
    <source>
        <dbReference type="PROSITE" id="PS50002"/>
    </source>
</evidence>
<dbReference type="SUPFAM" id="SSF47473">
    <property type="entry name" value="EF-hand"/>
    <property type="match status" value="1"/>
</dbReference>
<protein>
    <recommendedName>
        <fullName evidence="2 15">Phosphoinositide phospholipase C</fullName>
        <ecNumber evidence="2 15">3.1.4.11</ecNumber>
    </recommendedName>
</protein>
<feature type="domain" description="SH2" evidence="16">
    <location>
        <begin position="654"/>
        <end position="742"/>
    </location>
</feature>
<dbReference type="GO" id="GO:0005509">
    <property type="term" value="F:calcium ion binding"/>
    <property type="evidence" value="ECO:0007669"/>
    <property type="project" value="InterPro"/>
</dbReference>
<dbReference type="SUPFAM" id="SSF49562">
    <property type="entry name" value="C2 domain (Calcium/lipid-binding domain, CaLB)"/>
    <property type="match status" value="1"/>
</dbReference>
<dbReference type="CDD" id="cd00275">
    <property type="entry name" value="C2_PLC_like"/>
    <property type="match status" value="1"/>
</dbReference>
<dbReference type="Pfam" id="PF00017">
    <property type="entry name" value="SH2"/>
    <property type="match status" value="2"/>
</dbReference>
<feature type="domain" description="SH2" evidence="16">
    <location>
        <begin position="542"/>
        <end position="643"/>
    </location>
</feature>
<dbReference type="GO" id="GO:0051209">
    <property type="term" value="P:release of sequestered calcium ion into cytosol"/>
    <property type="evidence" value="ECO:0007669"/>
    <property type="project" value="TreeGrafter"/>
</dbReference>
<evidence type="ECO:0000256" key="14">
    <source>
        <dbReference type="PROSITE-ProRule" id="PRU00192"/>
    </source>
</evidence>
<dbReference type="PROSITE" id="PS50002">
    <property type="entry name" value="SH3"/>
    <property type="match status" value="1"/>
</dbReference>
<keyword evidence="7" id="KW-0106">Calcium</keyword>
<reference evidence="21" key="2">
    <citation type="submission" date="2024-01" db="EMBL/GenBank/DDBJ databases">
        <authorList>
            <person name="He J."/>
            <person name="Wang M."/>
            <person name="Zheng J."/>
            <person name="Liu Z."/>
        </authorList>
    </citation>
    <scope>NUCLEOTIDE SEQUENCE</scope>
    <source>
        <strain evidence="21">ZL_2023a</strain>
        <tissue evidence="21">Muscle</tissue>
    </source>
</reference>
<name>A0AAW0WEJ1_CHEQU</name>
<dbReference type="InterPro" id="IPR057061">
    <property type="entry name" value="PLCG_EF-hand_2"/>
</dbReference>
<dbReference type="FunFam" id="3.30.505.10:FF:000011">
    <property type="entry name" value="1-phosphatidylinositol 4,5-bisphosphate phosphodiesterase gamma"/>
    <property type="match status" value="1"/>
</dbReference>
<dbReference type="PANTHER" id="PTHR10336:SF159">
    <property type="entry name" value="1-PHOSPHATIDYLINOSITOL 4,5-BISPHOSPHATE PHOSPHODIESTERASE GAMMA"/>
    <property type="match status" value="1"/>
</dbReference>
<dbReference type="Proteomes" id="UP001445076">
    <property type="component" value="Unassembled WGS sequence"/>
</dbReference>
<dbReference type="InterPro" id="IPR001711">
    <property type="entry name" value="PLipase_C_Pinositol-sp_Y"/>
</dbReference>
<evidence type="ECO:0000256" key="5">
    <source>
        <dbReference type="ARBA" id="ARBA00022737"/>
    </source>
</evidence>
<dbReference type="InterPro" id="IPR002048">
    <property type="entry name" value="EF_hand_dom"/>
</dbReference>
<dbReference type="InterPro" id="IPR001452">
    <property type="entry name" value="SH3_domain"/>
</dbReference>
<dbReference type="Pfam" id="PF00168">
    <property type="entry name" value="C2"/>
    <property type="match status" value="1"/>
</dbReference>
<dbReference type="SMART" id="SM00326">
    <property type="entry name" value="SH3"/>
    <property type="match status" value="1"/>
</dbReference>
<dbReference type="GO" id="GO:0048468">
    <property type="term" value="P:cell development"/>
    <property type="evidence" value="ECO:0007669"/>
    <property type="project" value="UniProtKB-ARBA"/>
</dbReference>
<dbReference type="Gene3D" id="3.20.20.190">
    <property type="entry name" value="Phosphatidylinositol (PI) phosphodiesterase"/>
    <property type="match status" value="2"/>
</dbReference>
<dbReference type="InterPro" id="IPR036028">
    <property type="entry name" value="SH3-like_dom_sf"/>
</dbReference>
<dbReference type="Gene3D" id="2.60.40.150">
    <property type="entry name" value="C2 domain"/>
    <property type="match status" value="1"/>
</dbReference>
<evidence type="ECO:0000256" key="11">
    <source>
        <dbReference type="ARBA" id="ARBA00023224"/>
    </source>
</evidence>
<evidence type="ECO:0000259" key="16">
    <source>
        <dbReference type="PROSITE" id="PS50001"/>
    </source>
</evidence>
<evidence type="ECO:0000313" key="22">
    <source>
        <dbReference type="Proteomes" id="UP001445076"/>
    </source>
</evidence>
<keyword evidence="4" id="KW-0597">Phosphoprotein</keyword>
<keyword evidence="10 15" id="KW-0443">Lipid metabolism</keyword>
<dbReference type="GO" id="GO:0004435">
    <property type="term" value="F:phosphatidylinositol-4,5-bisphosphate phospholipase C activity"/>
    <property type="evidence" value="ECO:0007669"/>
    <property type="project" value="UniProtKB-EC"/>
</dbReference>
<accession>A0AAW0WEJ1</accession>
<evidence type="ECO:0000256" key="9">
    <source>
        <dbReference type="ARBA" id="ARBA00022999"/>
    </source>
</evidence>
<dbReference type="Gene3D" id="3.30.505.10">
    <property type="entry name" value="SH2 domain"/>
    <property type="match status" value="2"/>
</dbReference>
<dbReference type="Pfam" id="PF00388">
    <property type="entry name" value="PI-PLC-X"/>
    <property type="match status" value="1"/>
</dbReference>
<dbReference type="GO" id="GO:0032587">
    <property type="term" value="C:ruffle membrane"/>
    <property type="evidence" value="ECO:0007669"/>
    <property type="project" value="TreeGrafter"/>
</dbReference>
<evidence type="ECO:0000256" key="3">
    <source>
        <dbReference type="ARBA" id="ARBA00022443"/>
    </source>
</evidence>
<dbReference type="InterPro" id="IPR017946">
    <property type="entry name" value="PLC-like_Pdiesterase_TIM-brl"/>
</dbReference>
<evidence type="ECO:0000259" key="18">
    <source>
        <dbReference type="PROSITE" id="PS50004"/>
    </source>
</evidence>
<dbReference type="SMART" id="SM00252">
    <property type="entry name" value="SH2"/>
    <property type="match status" value="2"/>
</dbReference>
<keyword evidence="22" id="KW-1185">Reference proteome</keyword>
<dbReference type="SMART" id="SM00239">
    <property type="entry name" value="C2"/>
    <property type="match status" value="1"/>
</dbReference>
<evidence type="ECO:0000256" key="12">
    <source>
        <dbReference type="ARBA" id="ARBA00023674"/>
    </source>
</evidence>
<dbReference type="GO" id="GO:0046488">
    <property type="term" value="P:phosphatidylinositol metabolic process"/>
    <property type="evidence" value="ECO:0007669"/>
    <property type="project" value="TreeGrafter"/>
</dbReference>
<keyword evidence="9 13" id="KW-0727">SH2 domain</keyword>
<evidence type="ECO:0000256" key="13">
    <source>
        <dbReference type="PROSITE-ProRule" id="PRU00191"/>
    </source>
</evidence>
<dbReference type="EMBL" id="JARKIK010000066">
    <property type="protein sequence ID" value="KAK8730013.1"/>
    <property type="molecule type" value="Genomic_DNA"/>
</dbReference>
<evidence type="ECO:0000256" key="2">
    <source>
        <dbReference type="ARBA" id="ARBA00012368"/>
    </source>
</evidence>
<comment type="cofactor">
    <cofactor evidence="1">
        <name>Ca(2+)</name>
        <dbReference type="ChEBI" id="CHEBI:29108"/>
    </cofactor>
</comment>
<dbReference type="SMART" id="SM00149">
    <property type="entry name" value="PLCYc"/>
    <property type="match status" value="1"/>
</dbReference>
<dbReference type="InterPro" id="IPR036860">
    <property type="entry name" value="SH2_dom_sf"/>
</dbReference>
<feature type="domain" description="SH3" evidence="17">
    <location>
        <begin position="768"/>
        <end position="828"/>
    </location>
</feature>
<reference evidence="21 22" key="1">
    <citation type="journal article" date="2024" name="BMC Genomics">
        <title>Genome assembly of redclaw crayfish (Cherax quadricarinatus) provides insights into its immune adaptation and hypoxia tolerance.</title>
        <authorList>
            <person name="Liu Z."/>
            <person name="Zheng J."/>
            <person name="Li H."/>
            <person name="Fang K."/>
            <person name="Wang S."/>
            <person name="He J."/>
            <person name="Zhou D."/>
            <person name="Weng S."/>
            <person name="Chi M."/>
            <person name="Gu Z."/>
            <person name="He J."/>
            <person name="Li F."/>
            <person name="Wang M."/>
        </authorList>
    </citation>
    <scope>NUCLEOTIDE SEQUENCE [LARGE SCALE GENOMIC DNA]</scope>
    <source>
        <strain evidence="21">ZL_2023a</strain>
    </source>
</reference>
<dbReference type="GO" id="GO:0048015">
    <property type="term" value="P:phosphatidylinositol-mediated signaling"/>
    <property type="evidence" value="ECO:0007669"/>
    <property type="project" value="TreeGrafter"/>
</dbReference>
<dbReference type="GO" id="GO:0016042">
    <property type="term" value="P:lipid catabolic process"/>
    <property type="evidence" value="ECO:0007669"/>
    <property type="project" value="UniProtKB-KW"/>
</dbReference>
<evidence type="ECO:0000256" key="10">
    <source>
        <dbReference type="ARBA" id="ARBA00023098"/>
    </source>
</evidence>
<dbReference type="SUPFAM" id="SSF50044">
    <property type="entry name" value="SH3-domain"/>
    <property type="match status" value="1"/>
</dbReference>
<evidence type="ECO:0000313" key="21">
    <source>
        <dbReference type="EMBL" id="KAK8730012.1"/>
    </source>
</evidence>
<dbReference type="PRINTS" id="PR00390">
    <property type="entry name" value="PHPHLIPASEC"/>
</dbReference>
<organism evidence="21 22">
    <name type="scientific">Cherax quadricarinatus</name>
    <name type="common">Australian red claw crayfish</name>
    <dbReference type="NCBI Taxonomy" id="27406"/>
    <lineage>
        <taxon>Eukaryota</taxon>
        <taxon>Metazoa</taxon>
        <taxon>Ecdysozoa</taxon>
        <taxon>Arthropoda</taxon>
        <taxon>Crustacea</taxon>
        <taxon>Multicrustacea</taxon>
        <taxon>Malacostraca</taxon>
        <taxon>Eumalacostraca</taxon>
        <taxon>Eucarida</taxon>
        <taxon>Decapoda</taxon>
        <taxon>Pleocyemata</taxon>
        <taxon>Astacidea</taxon>
        <taxon>Parastacoidea</taxon>
        <taxon>Parastacidae</taxon>
        <taxon>Cherax</taxon>
    </lineage>
</organism>
<dbReference type="EMBL" id="JARKIK010000066">
    <property type="protein sequence ID" value="KAK8730011.1"/>
    <property type="molecule type" value="Genomic_DNA"/>
</dbReference>
<dbReference type="PROSITE" id="PS50222">
    <property type="entry name" value="EF_HAND_2"/>
    <property type="match status" value="1"/>
</dbReference>
<comment type="caution">
    <text evidence="21">The sequence shown here is derived from an EMBL/GenBank/DDBJ whole genome shotgun (WGS) entry which is preliminary data.</text>
</comment>
<evidence type="ECO:0000259" key="20">
    <source>
        <dbReference type="PROSITE" id="PS50222"/>
    </source>
</evidence>
<dbReference type="PROSITE" id="PS50001">
    <property type="entry name" value="SH2"/>
    <property type="match status" value="2"/>
</dbReference>
<dbReference type="PROSITE" id="PS50004">
    <property type="entry name" value="C2"/>
    <property type="match status" value="1"/>
</dbReference>
<dbReference type="FunFam" id="2.30.30.40:FF:000119">
    <property type="entry name" value="1-phosphatidylinositol 4,5-bisphosphate phosphodiesterase gamma"/>
    <property type="match status" value="1"/>
</dbReference>
<dbReference type="InterPro" id="IPR000980">
    <property type="entry name" value="SH2"/>
</dbReference>
<dbReference type="InterPro" id="IPR000909">
    <property type="entry name" value="PLipase_C_PInositol-sp_X_dom"/>
</dbReference>
<dbReference type="Pfam" id="PF00018">
    <property type="entry name" value="SH3_1"/>
    <property type="match status" value="1"/>
</dbReference>
<keyword evidence="8 15" id="KW-0442">Lipid degradation</keyword>
<keyword evidence="3 14" id="KW-0728">SH3 domain</keyword>
<dbReference type="AlphaFoldDB" id="A0AAW0WEJ1"/>
<dbReference type="Gene3D" id="2.30.29.30">
    <property type="entry name" value="Pleckstrin-homology domain (PH domain)/Phosphotyrosine-binding domain (PTB)"/>
    <property type="match status" value="1"/>
</dbReference>
<dbReference type="InterPro" id="IPR011993">
    <property type="entry name" value="PH-like_dom_sf"/>
</dbReference>
<dbReference type="InterPro" id="IPR011992">
    <property type="entry name" value="EF-hand-dom_pair"/>
</dbReference>
<dbReference type="SUPFAM" id="SSF50729">
    <property type="entry name" value="PH domain-like"/>
    <property type="match status" value="1"/>
</dbReference>
<dbReference type="InterPro" id="IPR001192">
    <property type="entry name" value="PI-PLC_fam"/>
</dbReference>
<dbReference type="EMBL" id="JARKIK010000066">
    <property type="protein sequence ID" value="KAK8730012.1"/>
    <property type="molecule type" value="Genomic_DNA"/>
</dbReference>
<evidence type="ECO:0000256" key="8">
    <source>
        <dbReference type="ARBA" id="ARBA00022963"/>
    </source>
</evidence>
<keyword evidence="11" id="KW-0807">Transducer</keyword>
<dbReference type="Pfam" id="PF00387">
    <property type="entry name" value="PI-PLC-Y"/>
    <property type="match status" value="1"/>
</dbReference>
<dbReference type="PROSITE" id="PS50007">
    <property type="entry name" value="PIPLC_X_DOMAIN"/>
    <property type="match status" value="1"/>
</dbReference>
<dbReference type="SUPFAM" id="SSF51695">
    <property type="entry name" value="PLC-like phosphodiesterases"/>
    <property type="match status" value="1"/>
</dbReference>
<keyword evidence="6 15" id="KW-0378">Hydrolase</keyword>
<dbReference type="CDD" id="cd08592">
    <property type="entry name" value="PI-PLCc_gamma"/>
    <property type="match status" value="1"/>
</dbReference>
<proteinExistence type="predicted"/>
<evidence type="ECO:0000256" key="4">
    <source>
        <dbReference type="ARBA" id="ARBA00022553"/>
    </source>
</evidence>
<feature type="domain" description="EF-hand" evidence="20">
    <location>
        <begin position="172"/>
        <end position="207"/>
    </location>
</feature>
<evidence type="ECO:0000256" key="7">
    <source>
        <dbReference type="ARBA" id="ARBA00022837"/>
    </source>
</evidence>